<dbReference type="PANTHER" id="PTHR39455">
    <property type="entry name" value="CELL DIVISION PROTEIN ZAPD"/>
    <property type="match status" value="1"/>
</dbReference>
<comment type="caution">
    <text evidence="6">The sequence shown here is derived from an EMBL/GenBank/DDBJ whole genome shotgun (WGS) entry which is preliminary data.</text>
</comment>
<name>A0A2G6PG19_9GAMM</name>
<keyword evidence="3 5" id="KW-0717">Septation</keyword>
<keyword evidence="2 5" id="KW-0132">Cell division</keyword>
<keyword evidence="4 5" id="KW-0131">Cell cycle</keyword>
<dbReference type="EMBL" id="PDTV01000004">
    <property type="protein sequence ID" value="PIE83452.1"/>
    <property type="molecule type" value="Genomic_DNA"/>
</dbReference>
<dbReference type="HAMAP" id="MF_01092">
    <property type="entry name" value="ZapD"/>
    <property type="match status" value="1"/>
</dbReference>
<dbReference type="NCBIfam" id="NF003656">
    <property type="entry name" value="PRK05287.1-4"/>
    <property type="match status" value="1"/>
</dbReference>
<evidence type="ECO:0000256" key="3">
    <source>
        <dbReference type="ARBA" id="ARBA00023210"/>
    </source>
</evidence>
<evidence type="ECO:0000256" key="2">
    <source>
        <dbReference type="ARBA" id="ARBA00022618"/>
    </source>
</evidence>
<dbReference type="Gene3D" id="2.60.440.10">
    <property type="entry name" value="YacF-like domains"/>
    <property type="match status" value="1"/>
</dbReference>
<accession>A0A2G6PG19</accession>
<dbReference type="Gene3D" id="1.10.3900.10">
    <property type="entry name" value="YacF-like"/>
    <property type="match status" value="1"/>
</dbReference>
<evidence type="ECO:0000313" key="6">
    <source>
        <dbReference type="EMBL" id="PIE83452.1"/>
    </source>
</evidence>
<dbReference type="GO" id="GO:0005737">
    <property type="term" value="C:cytoplasm"/>
    <property type="evidence" value="ECO:0007669"/>
    <property type="project" value="UniProtKB-SubCell"/>
</dbReference>
<comment type="similarity">
    <text evidence="5">Belongs to the ZapD family.</text>
</comment>
<dbReference type="Pfam" id="PF07072">
    <property type="entry name" value="ZapD"/>
    <property type="match status" value="1"/>
</dbReference>
<dbReference type="AlphaFoldDB" id="A0A2G6PG19"/>
<dbReference type="PANTHER" id="PTHR39455:SF1">
    <property type="entry name" value="CELL DIVISION PROTEIN ZAPD"/>
    <property type="match status" value="1"/>
</dbReference>
<keyword evidence="1 5" id="KW-0963">Cytoplasm</keyword>
<dbReference type="InterPro" id="IPR009777">
    <property type="entry name" value="ZapD"/>
</dbReference>
<organism evidence="6 7">
    <name type="scientific">Candidatus Contendibacter odensensis</name>
    <dbReference type="NCBI Taxonomy" id="1400860"/>
    <lineage>
        <taxon>Bacteria</taxon>
        <taxon>Pseudomonadati</taxon>
        <taxon>Pseudomonadota</taxon>
        <taxon>Gammaproteobacteria</taxon>
        <taxon>Candidatus Competibacteraceae</taxon>
        <taxon>Candidatus Contendibacter</taxon>
    </lineage>
</organism>
<protein>
    <recommendedName>
        <fullName evidence="5">Cell division protein ZapD</fullName>
    </recommendedName>
    <alternativeName>
        <fullName evidence="5">Z ring-associated protein D</fullName>
    </alternativeName>
</protein>
<dbReference type="GO" id="GO:0032153">
    <property type="term" value="C:cell division site"/>
    <property type="evidence" value="ECO:0007669"/>
    <property type="project" value="TreeGrafter"/>
</dbReference>
<comment type="subunit">
    <text evidence="5">Interacts with FtsZ.</text>
</comment>
<dbReference type="Proteomes" id="UP000229278">
    <property type="component" value="Unassembled WGS sequence"/>
</dbReference>
<comment type="subcellular location">
    <subcellularLocation>
        <location evidence="5">Cytoplasm</location>
    </subcellularLocation>
    <text evidence="5">Localizes to mid-cell in an FtsZ-dependent manner.</text>
</comment>
<evidence type="ECO:0000256" key="1">
    <source>
        <dbReference type="ARBA" id="ARBA00022490"/>
    </source>
</evidence>
<gene>
    <name evidence="5" type="primary">zapD</name>
    <name evidence="6" type="ORF">CSA09_00840</name>
</gene>
<evidence type="ECO:0000313" key="7">
    <source>
        <dbReference type="Proteomes" id="UP000229278"/>
    </source>
</evidence>
<comment type="function">
    <text evidence="5">Cell division factor that enhances FtsZ-ring assembly. Directly interacts with FtsZ and promotes bundling of FtsZ protofilaments, with a reduction in FtsZ GTPase activity.</text>
</comment>
<evidence type="ECO:0000256" key="4">
    <source>
        <dbReference type="ARBA" id="ARBA00023306"/>
    </source>
</evidence>
<evidence type="ECO:0000256" key="5">
    <source>
        <dbReference type="HAMAP-Rule" id="MF_01092"/>
    </source>
</evidence>
<reference evidence="6 7" key="1">
    <citation type="submission" date="2017-10" db="EMBL/GenBank/DDBJ databases">
        <title>Novel microbial diversity and functional potential in the marine mammal oral microbiome.</title>
        <authorList>
            <person name="Dudek N.K."/>
            <person name="Sun C.L."/>
            <person name="Burstein D."/>
            <person name="Kantor R.S."/>
            <person name="Aliaga Goltsman D.S."/>
            <person name="Bik E.M."/>
            <person name="Thomas B.C."/>
            <person name="Banfield J.F."/>
            <person name="Relman D.A."/>
        </authorList>
    </citation>
    <scope>NUCLEOTIDE SEQUENCE [LARGE SCALE GENOMIC DNA]</scope>
    <source>
        <strain evidence="6">DOLJORAL78_50_517</strain>
    </source>
</reference>
<dbReference type="InterPro" id="IPR027462">
    <property type="entry name" value="ZapD_C"/>
</dbReference>
<dbReference type="SUPFAM" id="SSF160950">
    <property type="entry name" value="YacF-like"/>
    <property type="match status" value="1"/>
</dbReference>
<dbReference type="GO" id="GO:0000917">
    <property type="term" value="P:division septum assembly"/>
    <property type="evidence" value="ECO:0007669"/>
    <property type="project" value="UniProtKB-KW"/>
</dbReference>
<dbReference type="InterPro" id="IPR036268">
    <property type="entry name" value="ZapD_sf"/>
</dbReference>
<proteinExistence type="inferred from homology"/>
<dbReference type="GO" id="GO:0043093">
    <property type="term" value="P:FtsZ-dependent cytokinesis"/>
    <property type="evidence" value="ECO:0007669"/>
    <property type="project" value="UniProtKB-UniRule"/>
</dbReference>
<sequence length="268" mass="30270">MLSLMNNPARSSVSQSACYEQPLNERVRALLRLEFLFHQVDHALDGCSTWSSRAALQGLFDILALTGRDDLKRGLLKELERFAAILKRLRHVPTVHVAMVDSVLAEIATSTEQIHHLDTLALNALRQNAFLSAINKRNQSPGGTCRFDLPAFHYWLQQDALDRDKDLRQWLAPFDPLQGAVELILRTIRESAEFQPKIAAKGFFQQSLDLSAPNQLIRVLLSRQDTVFPEISGGKHRFTIRFLKQPDPNQRATQSETDVAFKLACCAI</sequence>